<comment type="caution">
    <text evidence="2">The sequence shown here is derived from an EMBL/GenBank/DDBJ whole genome shotgun (WGS) entry which is preliminary data.</text>
</comment>
<evidence type="ECO:0000256" key="1">
    <source>
        <dbReference type="SAM" id="MobiDB-lite"/>
    </source>
</evidence>
<evidence type="ECO:0000313" key="3">
    <source>
        <dbReference type="Proteomes" id="UP000567179"/>
    </source>
</evidence>
<name>A0A8H5ESB9_9AGAR</name>
<feature type="compositionally biased region" description="Polar residues" evidence="1">
    <location>
        <begin position="166"/>
        <end position="175"/>
    </location>
</feature>
<feature type="compositionally biased region" description="Polar residues" evidence="1">
    <location>
        <begin position="218"/>
        <end position="238"/>
    </location>
</feature>
<protein>
    <submittedName>
        <fullName evidence="2">Uncharacterized protein</fullName>
    </submittedName>
</protein>
<evidence type="ECO:0000313" key="2">
    <source>
        <dbReference type="EMBL" id="KAF5310587.1"/>
    </source>
</evidence>
<sequence length="270" mass="28679">MSSKRHSLPSSFEYCGVVDCLATYNDLKVLKGLKQLPFDQGDFSSALPHIVQSLERFAPPPLALPKNWLGEATKDNVAAVPKPEPVSVNSLNTGDAIRPSEAPAEGPASAAGASLPKIPAKSPQRATDVTLPLSSASSTSSDADFPPPKTSTPNDTTISVPGATNARRQLSSTFVRGQRLPFSIVEEDEHETSESCYSTDEGAASSDSQHAEPDAISQPKSYAESASTGPNSANQPCIASSMKRPGRAYLIKDRMKRMLGARTLRTRVRG</sequence>
<dbReference type="OrthoDB" id="2934227at2759"/>
<gene>
    <name evidence="2" type="ORF">D9619_007747</name>
</gene>
<feature type="region of interest" description="Disordered" evidence="1">
    <location>
        <begin position="80"/>
        <end position="241"/>
    </location>
</feature>
<feature type="compositionally biased region" description="Low complexity" evidence="1">
    <location>
        <begin position="130"/>
        <end position="144"/>
    </location>
</feature>
<accession>A0A8H5ESB9</accession>
<dbReference type="Proteomes" id="UP000567179">
    <property type="component" value="Unassembled WGS sequence"/>
</dbReference>
<dbReference type="EMBL" id="JAACJJ010000057">
    <property type="protein sequence ID" value="KAF5310587.1"/>
    <property type="molecule type" value="Genomic_DNA"/>
</dbReference>
<dbReference type="AlphaFoldDB" id="A0A8H5ESB9"/>
<organism evidence="2 3">
    <name type="scientific">Psilocybe cf. subviscida</name>
    <dbReference type="NCBI Taxonomy" id="2480587"/>
    <lineage>
        <taxon>Eukaryota</taxon>
        <taxon>Fungi</taxon>
        <taxon>Dikarya</taxon>
        <taxon>Basidiomycota</taxon>
        <taxon>Agaricomycotina</taxon>
        <taxon>Agaricomycetes</taxon>
        <taxon>Agaricomycetidae</taxon>
        <taxon>Agaricales</taxon>
        <taxon>Agaricineae</taxon>
        <taxon>Strophariaceae</taxon>
        <taxon>Psilocybe</taxon>
    </lineage>
</organism>
<feature type="compositionally biased region" description="Low complexity" evidence="1">
    <location>
        <begin position="99"/>
        <end position="114"/>
    </location>
</feature>
<reference evidence="2 3" key="1">
    <citation type="journal article" date="2020" name="ISME J.">
        <title>Uncovering the hidden diversity of litter-decomposition mechanisms in mushroom-forming fungi.</title>
        <authorList>
            <person name="Floudas D."/>
            <person name="Bentzer J."/>
            <person name="Ahren D."/>
            <person name="Johansson T."/>
            <person name="Persson P."/>
            <person name="Tunlid A."/>
        </authorList>
    </citation>
    <scope>NUCLEOTIDE SEQUENCE [LARGE SCALE GENOMIC DNA]</scope>
    <source>
        <strain evidence="2 3">CBS 101986</strain>
    </source>
</reference>
<proteinExistence type="predicted"/>
<keyword evidence="3" id="KW-1185">Reference proteome</keyword>